<keyword evidence="2" id="KW-1185">Reference proteome</keyword>
<proteinExistence type="predicted"/>
<protein>
    <submittedName>
        <fullName evidence="1">Uncharacterized protein</fullName>
    </submittedName>
</protein>
<sequence length="106" mass="12244">HALIYDSKLLVFYAETVEDIEGTSVHCLDLMNTVWTRLDHLDGPAKYLISFQDGKSYYIIQRNGNVWRLANTKVKLVSFKFIGKLWTSDRVLYGAVHCKDQLMLFG</sequence>
<feature type="non-terminal residue" evidence="1">
    <location>
        <position position="106"/>
    </location>
</feature>
<evidence type="ECO:0000313" key="2">
    <source>
        <dbReference type="Proteomes" id="UP001497497"/>
    </source>
</evidence>
<reference evidence="1 2" key="1">
    <citation type="submission" date="2024-04" db="EMBL/GenBank/DDBJ databases">
        <authorList>
            <consortium name="Genoscope - CEA"/>
            <person name="William W."/>
        </authorList>
    </citation>
    <scope>NUCLEOTIDE SEQUENCE [LARGE SCALE GENOMIC DNA]</scope>
</reference>
<dbReference type="Proteomes" id="UP001497497">
    <property type="component" value="Unassembled WGS sequence"/>
</dbReference>
<organism evidence="1 2">
    <name type="scientific">Lymnaea stagnalis</name>
    <name type="common">Great pond snail</name>
    <name type="synonym">Helix stagnalis</name>
    <dbReference type="NCBI Taxonomy" id="6523"/>
    <lineage>
        <taxon>Eukaryota</taxon>
        <taxon>Metazoa</taxon>
        <taxon>Spiralia</taxon>
        <taxon>Lophotrochozoa</taxon>
        <taxon>Mollusca</taxon>
        <taxon>Gastropoda</taxon>
        <taxon>Heterobranchia</taxon>
        <taxon>Euthyneura</taxon>
        <taxon>Panpulmonata</taxon>
        <taxon>Hygrophila</taxon>
        <taxon>Lymnaeoidea</taxon>
        <taxon>Lymnaeidae</taxon>
        <taxon>Lymnaea</taxon>
    </lineage>
</organism>
<gene>
    <name evidence="1" type="ORF">GSLYS_00021949001</name>
</gene>
<feature type="non-terminal residue" evidence="1">
    <location>
        <position position="1"/>
    </location>
</feature>
<dbReference type="AlphaFoldDB" id="A0AAV2IS81"/>
<accession>A0AAV2IS81</accession>
<comment type="caution">
    <text evidence="1">The sequence shown here is derived from an EMBL/GenBank/DDBJ whole genome shotgun (WGS) entry which is preliminary data.</text>
</comment>
<dbReference type="EMBL" id="CAXITT010001499">
    <property type="protein sequence ID" value="CAL1548632.1"/>
    <property type="molecule type" value="Genomic_DNA"/>
</dbReference>
<name>A0AAV2IS81_LYMST</name>
<evidence type="ECO:0000313" key="1">
    <source>
        <dbReference type="EMBL" id="CAL1548632.1"/>
    </source>
</evidence>